<gene>
    <name evidence="2" type="primary">LOC104742455</name>
</gene>
<evidence type="ECO:0000313" key="2">
    <source>
        <dbReference type="RefSeq" id="XP_010461767.1"/>
    </source>
</evidence>
<dbReference type="GeneID" id="104742455"/>
<proteinExistence type="predicted"/>
<reference evidence="1" key="1">
    <citation type="journal article" date="2014" name="Nat. Commun.">
        <title>The emerging biofuel crop Camelina sativa retains a highly undifferentiated hexaploid genome structure.</title>
        <authorList>
            <person name="Kagale S."/>
            <person name="Koh C."/>
            <person name="Nixon J."/>
            <person name="Bollina V."/>
            <person name="Clarke W.E."/>
            <person name="Tuteja R."/>
            <person name="Spillane C."/>
            <person name="Robinson S.J."/>
            <person name="Links M.G."/>
            <person name="Clarke C."/>
            <person name="Higgins E.E."/>
            <person name="Huebert T."/>
            <person name="Sharpe A.G."/>
            <person name="Parkin I.A."/>
        </authorList>
    </citation>
    <scope>NUCLEOTIDE SEQUENCE [LARGE SCALE GENOMIC DNA]</scope>
    <source>
        <strain evidence="1">cv. DH55</strain>
    </source>
</reference>
<name>A0ABM0VVP8_CAMSA</name>
<organism evidence="1 2">
    <name type="scientific">Camelina sativa</name>
    <name type="common">False flax</name>
    <name type="synonym">Myagrum sativum</name>
    <dbReference type="NCBI Taxonomy" id="90675"/>
    <lineage>
        <taxon>Eukaryota</taxon>
        <taxon>Viridiplantae</taxon>
        <taxon>Streptophyta</taxon>
        <taxon>Embryophyta</taxon>
        <taxon>Tracheophyta</taxon>
        <taxon>Spermatophyta</taxon>
        <taxon>Magnoliopsida</taxon>
        <taxon>eudicotyledons</taxon>
        <taxon>Gunneridae</taxon>
        <taxon>Pentapetalae</taxon>
        <taxon>rosids</taxon>
        <taxon>malvids</taxon>
        <taxon>Brassicales</taxon>
        <taxon>Brassicaceae</taxon>
        <taxon>Camelineae</taxon>
        <taxon>Camelina</taxon>
    </lineage>
</organism>
<dbReference type="RefSeq" id="XP_010461767.1">
    <property type="nucleotide sequence ID" value="XM_010463465.1"/>
</dbReference>
<dbReference type="PANTHER" id="PTHR33527:SF52">
    <property type="entry name" value="F13F21.27 PROTEIN"/>
    <property type="match status" value="1"/>
</dbReference>
<reference evidence="2" key="2">
    <citation type="submission" date="2025-08" db="UniProtKB">
        <authorList>
            <consortium name="RefSeq"/>
        </authorList>
    </citation>
    <scope>IDENTIFICATION</scope>
    <source>
        <tissue evidence="2">Leaf</tissue>
    </source>
</reference>
<keyword evidence="1" id="KW-1185">Reference proteome</keyword>
<evidence type="ECO:0000313" key="1">
    <source>
        <dbReference type="Proteomes" id="UP000694864"/>
    </source>
</evidence>
<dbReference type="PANTHER" id="PTHR33527">
    <property type="entry name" value="OS07G0274300 PROTEIN"/>
    <property type="match status" value="1"/>
</dbReference>
<accession>A0ABM0VVP8</accession>
<dbReference type="Proteomes" id="UP000694864">
    <property type="component" value="Chromosome 14"/>
</dbReference>
<protein>
    <submittedName>
        <fullName evidence="2">Uncharacterized protein LOC104742455</fullName>
    </submittedName>
</protein>
<sequence>MACPLFSAFMENPSSSATAVVTREEFHTFHKIDRTVFTRLVYTLSRDVDQSFLAMGFLMMLEQFGYAPDLIASLCSVPDTVLDALANEVSVCINLLFNHHFASTVLAANNDANTILPLLLRITKGRFTLTLINANREIFCTSLTNNWNDFCVRAFEDICEKVRKFNREKLMALEREKYFEELRNLRLGCLQQLSPNRNVQNVTVAYPLPPPPVGEEGNTGAAARMLSEEERAARAAAEERTVFLTFSKGYPISEEEVRVYIIRRFGDVIGTIEMQQVEGEQPLFAKLVLKPSFASMMEEIVSAKGKNKFTINGKHVWARKYVRKNMFAASSSTHV</sequence>